<evidence type="ECO:0000259" key="8">
    <source>
        <dbReference type="Pfam" id="PF20684"/>
    </source>
</evidence>
<comment type="caution">
    <text evidence="9">The sequence shown here is derived from an EMBL/GenBank/DDBJ whole genome shotgun (WGS) entry which is preliminary data.</text>
</comment>
<evidence type="ECO:0000256" key="1">
    <source>
        <dbReference type="ARBA" id="ARBA00004141"/>
    </source>
</evidence>
<feature type="transmembrane region" description="Helical" evidence="7">
    <location>
        <begin position="185"/>
        <end position="206"/>
    </location>
</feature>
<evidence type="ECO:0000313" key="10">
    <source>
        <dbReference type="Proteomes" id="UP001174934"/>
    </source>
</evidence>
<dbReference type="AlphaFoldDB" id="A0AA39XP36"/>
<evidence type="ECO:0000256" key="6">
    <source>
        <dbReference type="SAM" id="MobiDB-lite"/>
    </source>
</evidence>
<keyword evidence="4 7" id="KW-0472">Membrane</keyword>
<gene>
    <name evidence="9" type="ORF">B0T17DRAFT_90797</name>
</gene>
<evidence type="ECO:0000313" key="9">
    <source>
        <dbReference type="EMBL" id="KAK0636822.1"/>
    </source>
</evidence>
<name>A0AA39XP36_9PEZI</name>
<feature type="transmembrane region" description="Helical" evidence="7">
    <location>
        <begin position="29"/>
        <end position="49"/>
    </location>
</feature>
<evidence type="ECO:0000256" key="5">
    <source>
        <dbReference type="ARBA" id="ARBA00038359"/>
    </source>
</evidence>
<evidence type="ECO:0000256" key="2">
    <source>
        <dbReference type="ARBA" id="ARBA00022692"/>
    </source>
</evidence>
<comment type="similarity">
    <text evidence="5">Belongs to the SAT4 family.</text>
</comment>
<feature type="transmembrane region" description="Helical" evidence="7">
    <location>
        <begin position="218"/>
        <end position="240"/>
    </location>
</feature>
<dbReference type="PANTHER" id="PTHR33048:SF47">
    <property type="entry name" value="INTEGRAL MEMBRANE PROTEIN-RELATED"/>
    <property type="match status" value="1"/>
</dbReference>
<dbReference type="PANTHER" id="PTHR33048">
    <property type="entry name" value="PTH11-LIKE INTEGRAL MEMBRANE PROTEIN (AFU_ORTHOLOGUE AFUA_5G11245)"/>
    <property type="match status" value="1"/>
</dbReference>
<evidence type="ECO:0000256" key="7">
    <source>
        <dbReference type="SAM" id="Phobius"/>
    </source>
</evidence>
<dbReference type="InterPro" id="IPR052337">
    <property type="entry name" value="SAT4-like"/>
</dbReference>
<feature type="region of interest" description="Disordered" evidence="6">
    <location>
        <begin position="384"/>
        <end position="411"/>
    </location>
</feature>
<dbReference type="GO" id="GO:0016020">
    <property type="term" value="C:membrane"/>
    <property type="evidence" value="ECO:0007669"/>
    <property type="project" value="UniProtKB-SubCell"/>
</dbReference>
<evidence type="ECO:0000256" key="3">
    <source>
        <dbReference type="ARBA" id="ARBA00022989"/>
    </source>
</evidence>
<feature type="transmembrane region" description="Helical" evidence="7">
    <location>
        <begin position="61"/>
        <end position="81"/>
    </location>
</feature>
<feature type="region of interest" description="Disordered" evidence="6">
    <location>
        <begin position="1"/>
        <end position="22"/>
    </location>
</feature>
<feature type="region of interest" description="Disordered" evidence="6">
    <location>
        <begin position="294"/>
        <end position="325"/>
    </location>
</feature>
<evidence type="ECO:0000256" key="4">
    <source>
        <dbReference type="ARBA" id="ARBA00023136"/>
    </source>
</evidence>
<sequence>MNSTTSGGTSSTISASTSDLDHDDDGPRMVAAAFATWAIALIFVLLRLYTRAFIARVLGPADWCISLAVFTSAACAVAYLGETRNGLGRHVWDIRKDEYPLFMRSFWFTLLWYTLSLALTKISICLLYLTVFTLEWAQRASYAVLTVVVIVSIWSNVSVLTACIPLRAYWDKTVEPTFCQPQSTWWGVSGLTVATDILIFLLPIPVVLPLKLPRRQKIVVVGIFTIGGFICIISLVRLGILIRQQVLPDPDFTHNSTPLTYWTVLEVNGSIVIACLMTLKPLVTKFYPDLLNHPDSEDEPSAASNDPPLTIGSKPSRNPLTPARRASWIEVADQNGIVDVMLQDIEAQGEANSSHPEPGDTTIGIAKTITDDKGNIITTEIRVPGSSFSHNDGASERTEEIGPEVTARSIG</sequence>
<feature type="transmembrane region" description="Helical" evidence="7">
    <location>
        <begin position="143"/>
        <end position="170"/>
    </location>
</feature>
<feature type="transmembrane region" description="Helical" evidence="7">
    <location>
        <begin position="110"/>
        <end position="131"/>
    </location>
</feature>
<keyword evidence="3 7" id="KW-1133">Transmembrane helix</keyword>
<organism evidence="9 10">
    <name type="scientific">Bombardia bombarda</name>
    <dbReference type="NCBI Taxonomy" id="252184"/>
    <lineage>
        <taxon>Eukaryota</taxon>
        <taxon>Fungi</taxon>
        <taxon>Dikarya</taxon>
        <taxon>Ascomycota</taxon>
        <taxon>Pezizomycotina</taxon>
        <taxon>Sordariomycetes</taxon>
        <taxon>Sordariomycetidae</taxon>
        <taxon>Sordariales</taxon>
        <taxon>Lasiosphaeriaceae</taxon>
        <taxon>Bombardia</taxon>
    </lineage>
</organism>
<reference evidence="9" key="1">
    <citation type="submission" date="2023-06" db="EMBL/GenBank/DDBJ databases">
        <title>Genome-scale phylogeny and comparative genomics of the fungal order Sordariales.</title>
        <authorList>
            <consortium name="Lawrence Berkeley National Laboratory"/>
            <person name="Hensen N."/>
            <person name="Bonometti L."/>
            <person name="Westerberg I."/>
            <person name="Brannstrom I.O."/>
            <person name="Guillou S."/>
            <person name="Cros-Aarteil S."/>
            <person name="Calhoun S."/>
            <person name="Haridas S."/>
            <person name="Kuo A."/>
            <person name="Mondo S."/>
            <person name="Pangilinan J."/>
            <person name="Riley R."/>
            <person name="LaButti K."/>
            <person name="Andreopoulos B."/>
            <person name="Lipzen A."/>
            <person name="Chen C."/>
            <person name="Yanf M."/>
            <person name="Daum C."/>
            <person name="Ng V."/>
            <person name="Clum A."/>
            <person name="Steindorff A."/>
            <person name="Ohm R."/>
            <person name="Martin F."/>
            <person name="Silar P."/>
            <person name="Natvig D."/>
            <person name="Lalanne C."/>
            <person name="Gautier V."/>
            <person name="Ament-velasquez S.L."/>
            <person name="Kruys A."/>
            <person name="Hutchinson M.I."/>
            <person name="Powell A.J."/>
            <person name="Barry K."/>
            <person name="Miller A.N."/>
            <person name="Grigoriev I.V."/>
            <person name="Debuchy R."/>
            <person name="Gladieux P."/>
            <person name="Thoren M.H."/>
            <person name="Johannesson H."/>
        </authorList>
    </citation>
    <scope>NUCLEOTIDE SEQUENCE</scope>
    <source>
        <strain evidence="9">SMH3391-2</strain>
    </source>
</reference>
<keyword evidence="10" id="KW-1185">Reference proteome</keyword>
<dbReference type="Proteomes" id="UP001174934">
    <property type="component" value="Unassembled WGS sequence"/>
</dbReference>
<feature type="compositionally biased region" description="Low complexity" evidence="6">
    <location>
        <begin position="1"/>
        <end position="18"/>
    </location>
</feature>
<comment type="subcellular location">
    <subcellularLocation>
        <location evidence="1">Membrane</location>
        <topology evidence="1">Multi-pass membrane protein</topology>
    </subcellularLocation>
</comment>
<feature type="transmembrane region" description="Helical" evidence="7">
    <location>
        <begin position="260"/>
        <end position="279"/>
    </location>
</feature>
<feature type="domain" description="Rhodopsin" evidence="8">
    <location>
        <begin position="46"/>
        <end position="284"/>
    </location>
</feature>
<dbReference type="InterPro" id="IPR049326">
    <property type="entry name" value="Rhodopsin_dom_fungi"/>
</dbReference>
<accession>A0AA39XP36</accession>
<protein>
    <recommendedName>
        <fullName evidence="8">Rhodopsin domain-containing protein</fullName>
    </recommendedName>
</protein>
<dbReference type="Pfam" id="PF20684">
    <property type="entry name" value="Fung_rhodopsin"/>
    <property type="match status" value="1"/>
</dbReference>
<keyword evidence="2 7" id="KW-0812">Transmembrane</keyword>
<proteinExistence type="inferred from homology"/>
<dbReference type="EMBL" id="JAULSR010000001">
    <property type="protein sequence ID" value="KAK0636822.1"/>
    <property type="molecule type" value="Genomic_DNA"/>
</dbReference>